<dbReference type="CDD" id="cd07826">
    <property type="entry name" value="SRPBCC_CalC_Aha1-like_9"/>
    <property type="match status" value="1"/>
</dbReference>
<organism evidence="3 4">
    <name type="scientific">Gracilibacillus kekensis</name>
    <dbReference type="NCBI Taxonomy" id="1027249"/>
    <lineage>
        <taxon>Bacteria</taxon>
        <taxon>Bacillati</taxon>
        <taxon>Bacillota</taxon>
        <taxon>Bacilli</taxon>
        <taxon>Bacillales</taxon>
        <taxon>Bacillaceae</taxon>
        <taxon>Gracilibacillus</taxon>
    </lineage>
</organism>
<evidence type="ECO:0000313" key="4">
    <source>
        <dbReference type="Proteomes" id="UP000184184"/>
    </source>
</evidence>
<dbReference type="InterPro" id="IPR023393">
    <property type="entry name" value="START-like_dom_sf"/>
</dbReference>
<dbReference type="RefSeq" id="WP_073200346.1">
    <property type="nucleotide sequence ID" value="NZ_FRCZ01000001.1"/>
</dbReference>
<name>A0A1M7LKQ5_9BACI</name>
<proteinExistence type="inferred from homology"/>
<dbReference type="Gene3D" id="3.30.530.20">
    <property type="match status" value="1"/>
</dbReference>
<reference evidence="3 4" key="1">
    <citation type="submission" date="2016-11" db="EMBL/GenBank/DDBJ databases">
        <authorList>
            <person name="Jaros S."/>
            <person name="Januszkiewicz K."/>
            <person name="Wedrychowicz H."/>
        </authorList>
    </citation>
    <scope>NUCLEOTIDE SEQUENCE [LARGE SCALE GENOMIC DNA]</scope>
    <source>
        <strain evidence="3 4">CGMCC 1.10681</strain>
    </source>
</reference>
<dbReference type="OrthoDB" id="118413at2"/>
<evidence type="ECO:0000313" key="3">
    <source>
        <dbReference type="EMBL" id="SHM78665.1"/>
    </source>
</evidence>
<dbReference type="AlphaFoldDB" id="A0A1M7LKQ5"/>
<keyword evidence="4" id="KW-1185">Reference proteome</keyword>
<dbReference type="SUPFAM" id="SSF55961">
    <property type="entry name" value="Bet v1-like"/>
    <property type="match status" value="1"/>
</dbReference>
<dbReference type="InterPro" id="IPR013538">
    <property type="entry name" value="ASHA1/2-like_C"/>
</dbReference>
<gene>
    <name evidence="3" type="ORF">SAMN05216179_1107</name>
</gene>
<accession>A0A1M7LKQ5</accession>
<dbReference type="Pfam" id="PF08327">
    <property type="entry name" value="AHSA1"/>
    <property type="match status" value="1"/>
</dbReference>
<protein>
    <submittedName>
        <fullName evidence="3">Uncharacterized conserved protein YndB, AHSA1/START domain</fullName>
    </submittedName>
</protein>
<sequence>MSKTRIIAEKGTHDVVISRIFNAPRELVFNTYTEPTTVPEWWGPKRYKTTVDQMDVKKGGIWRFIHQDVEGNEYAFNGVYHEVKSPERLINTFEVEGFPDFVGLVTINFEEMPDGKTKFTETTVYQTVEGRDGMIKAGMSEGAMELLDRLERLLDNLQLDRKGGNHS</sequence>
<dbReference type="STRING" id="1027249.SAMN05216179_1107"/>
<comment type="similarity">
    <text evidence="1">Belongs to the AHA1 family.</text>
</comment>
<dbReference type="EMBL" id="FRCZ01000001">
    <property type="protein sequence ID" value="SHM78665.1"/>
    <property type="molecule type" value="Genomic_DNA"/>
</dbReference>
<evidence type="ECO:0000256" key="1">
    <source>
        <dbReference type="ARBA" id="ARBA00006817"/>
    </source>
</evidence>
<feature type="domain" description="Activator of Hsp90 ATPase homologue 1/2-like C-terminal" evidence="2">
    <location>
        <begin position="22"/>
        <end position="154"/>
    </location>
</feature>
<evidence type="ECO:0000259" key="2">
    <source>
        <dbReference type="Pfam" id="PF08327"/>
    </source>
</evidence>
<dbReference type="Proteomes" id="UP000184184">
    <property type="component" value="Unassembled WGS sequence"/>
</dbReference>